<dbReference type="PANTHER" id="PTHR36111">
    <property type="entry name" value="INNER MEMBRANE PROTEIN-RELATED"/>
    <property type="match status" value="1"/>
</dbReference>
<proteinExistence type="predicted"/>
<dbReference type="Proteomes" id="UP000062260">
    <property type="component" value="Chromosome"/>
</dbReference>
<dbReference type="PANTHER" id="PTHR36111:SF2">
    <property type="entry name" value="INNER MEMBRANE PROTEIN"/>
    <property type="match status" value="1"/>
</dbReference>
<evidence type="ECO:0000313" key="1">
    <source>
        <dbReference type="EMBL" id="AMB99781.1"/>
    </source>
</evidence>
<gene>
    <name evidence="1" type="ORF">AWM75_07310</name>
</gene>
<dbReference type="AlphaFoldDB" id="A0A0X8FM06"/>
<organism evidence="1 2">
    <name type="scientific">Aerococcus urinaehominis</name>
    <dbReference type="NCBI Taxonomy" id="128944"/>
    <lineage>
        <taxon>Bacteria</taxon>
        <taxon>Bacillati</taxon>
        <taxon>Bacillota</taxon>
        <taxon>Bacilli</taxon>
        <taxon>Lactobacillales</taxon>
        <taxon>Aerococcaceae</taxon>
        <taxon>Aerococcus</taxon>
    </lineage>
</organism>
<keyword evidence="2" id="KW-1185">Reference proteome</keyword>
<name>A0A0X8FM06_9LACT</name>
<dbReference type="STRING" id="128944.AWM75_07310"/>
<accession>A0A0X8FM06</accession>
<dbReference type="InterPro" id="IPR007563">
    <property type="entry name" value="DUF554"/>
</dbReference>
<dbReference type="RefSeq" id="WP_067980211.1">
    <property type="nucleotide sequence ID" value="NZ_CP014163.1"/>
</dbReference>
<protein>
    <submittedName>
        <fullName evidence="1">Uncharacterized protein</fullName>
    </submittedName>
</protein>
<dbReference type="Pfam" id="PF04474">
    <property type="entry name" value="DUF554"/>
    <property type="match status" value="1"/>
</dbReference>
<evidence type="ECO:0000313" key="2">
    <source>
        <dbReference type="Proteomes" id="UP000062260"/>
    </source>
</evidence>
<dbReference type="KEGG" id="auh:AWM75_07310"/>
<reference evidence="2" key="2">
    <citation type="submission" date="2016-01" db="EMBL/GenBank/DDBJ databases">
        <title>Six Aerococcus type strain genome sequencing and assembly using PacBio and Illumina Hiseq.</title>
        <authorList>
            <person name="Carkaci D."/>
            <person name="Dargis R."/>
            <person name="Nielsen X.C."/>
            <person name="Skovgaard O."/>
            <person name="Fuursted K."/>
            <person name="Christensen J.J."/>
        </authorList>
    </citation>
    <scope>NUCLEOTIDE SEQUENCE [LARGE SCALE GENOMIC DNA]</scope>
    <source>
        <strain evidence="2">CCUG42038B</strain>
    </source>
</reference>
<dbReference type="EMBL" id="CP014163">
    <property type="protein sequence ID" value="AMB99781.1"/>
    <property type="molecule type" value="Genomic_DNA"/>
</dbReference>
<reference evidence="1 2" key="1">
    <citation type="journal article" date="2016" name="Genome Announc.">
        <title>Complete Genome Sequences of Aerococcus christensenii CCUG 28831T, Aerococcus sanguinicola CCUG 43001T, Aerococcus urinae CCUG 36881T, Aerococcus urinaeequi CCUG 28094T, Aerococcus urinaehominis CCUG 42038 BT, and Aerococcus viridans CCUG 4311T.</title>
        <authorList>
            <person name="Carkaci D."/>
            <person name="Dargis R."/>
            <person name="Nielsen X.C."/>
            <person name="Skovgaard O."/>
            <person name="Fuursted K."/>
            <person name="Christensen J.J."/>
        </authorList>
    </citation>
    <scope>NUCLEOTIDE SEQUENCE [LARGE SCALE GENOMIC DNA]</scope>
    <source>
        <strain evidence="1 2">CCUG42038B</strain>
    </source>
</reference>
<sequence length="238" mass="24985">MSIYFGVMVEIAVIFIFTTIGLLLGDFLPDRVRAGSLKAIGAVIAYLGVSGASDSQDLVILIASLLIGTMIGEWLDLEGRLNQGADHLKARFTRQATDTNHSFAHGFVTASIVICVGAMTVLGALNSGLHGDHSLLLAKAVIVAITCIVFGATYGIGTYFASLTVIIYEGGLVTLAAWLAPLLTEPVIAEMSAAGSLILIPLGLNMLEATDIKVTNQIPAIFVPIGLVPLADWLTSLF</sequence>
<dbReference type="OrthoDB" id="9797976at2"/>